<evidence type="ECO:0000256" key="2">
    <source>
        <dbReference type="SAM" id="SignalP"/>
    </source>
</evidence>
<keyword evidence="2" id="KW-0732">Signal</keyword>
<dbReference type="Proteomes" id="UP001596105">
    <property type="component" value="Unassembled WGS sequence"/>
</dbReference>
<sequence>MKRINIFAIAAALLLATGCASSPSSDRYSAAEPQSSGQQTAEPTQSEGSASGKPVETEAVPSFAAQPESSPTDPIPSAGATDDQPRETKGETKKKPTKAEQSMEAKKKNESVGKAVTDSIMDNGTDQADAKSPQADRLKKSVDQLRALVKDLKQHAEDKDSALMKEVSASISQSWNVMKPDVEASVPDMVPFIDEKIAKLDELQKAESIDQEAMLQLDYEMYQAFRQLADKAGL</sequence>
<protein>
    <recommendedName>
        <fullName evidence="5">Lipoprotein</fullName>
    </recommendedName>
</protein>
<dbReference type="PROSITE" id="PS51257">
    <property type="entry name" value="PROKAR_LIPOPROTEIN"/>
    <property type="match status" value="1"/>
</dbReference>
<evidence type="ECO:0008006" key="5">
    <source>
        <dbReference type="Google" id="ProtNLM"/>
    </source>
</evidence>
<comment type="caution">
    <text evidence="3">The sequence shown here is derived from an EMBL/GenBank/DDBJ whole genome shotgun (WGS) entry which is preliminary data.</text>
</comment>
<feature type="signal peptide" evidence="2">
    <location>
        <begin position="1"/>
        <end position="22"/>
    </location>
</feature>
<accession>A0ABW0LZ91</accession>
<reference evidence="4" key="1">
    <citation type="journal article" date="2019" name="Int. J. Syst. Evol. Microbiol.">
        <title>The Global Catalogue of Microorganisms (GCM) 10K type strain sequencing project: providing services to taxonomists for standard genome sequencing and annotation.</title>
        <authorList>
            <consortium name="The Broad Institute Genomics Platform"/>
            <consortium name="The Broad Institute Genome Sequencing Center for Infectious Disease"/>
            <person name="Wu L."/>
            <person name="Ma J."/>
        </authorList>
    </citation>
    <scope>NUCLEOTIDE SEQUENCE [LARGE SCALE GENOMIC DNA]</scope>
    <source>
        <strain evidence="4">CCUG 57113</strain>
    </source>
</reference>
<dbReference type="RefSeq" id="WP_209751412.1">
    <property type="nucleotide sequence ID" value="NZ_JBHSMH010000068.1"/>
</dbReference>
<feature type="chain" id="PRO_5046871696" description="Lipoprotein" evidence="2">
    <location>
        <begin position="23"/>
        <end position="234"/>
    </location>
</feature>
<proteinExistence type="predicted"/>
<feature type="compositionally biased region" description="Basic and acidic residues" evidence="1">
    <location>
        <begin position="83"/>
        <end position="111"/>
    </location>
</feature>
<gene>
    <name evidence="3" type="ORF">ACFPPD_18160</name>
</gene>
<keyword evidence="4" id="KW-1185">Reference proteome</keyword>
<evidence type="ECO:0000313" key="3">
    <source>
        <dbReference type="EMBL" id="MFC5470621.1"/>
    </source>
</evidence>
<organism evidence="3 4">
    <name type="scientific">Cohnella suwonensis</name>
    <dbReference type="NCBI Taxonomy" id="696072"/>
    <lineage>
        <taxon>Bacteria</taxon>
        <taxon>Bacillati</taxon>
        <taxon>Bacillota</taxon>
        <taxon>Bacilli</taxon>
        <taxon>Bacillales</taxon>
        <taxon>Paenibacillaceae</taxon>
        <taxon>Cohnella</taxon>
    </lineage>
</organism>
<evidence type="ECO:0000256" key="1">
    <source>
        <dbReference type="SAM" id="MobiDB-lite"/>
    </source>
</evidence>
<dbReference type="EMBL" id="JBHSMH010000068">
    <property type="protein sequence ID" value="MFC5470621.1"/>
    <property type="molecule type" value="Genomic_DNA"/>
</dbReference>
<evidence type="ECO:0000313" key="4">
    <source>
        <dbReference type="Proteomes" id="UP001596105"/>
    </source>
</evidence>
<feature type="region of interest" description="Disordered" evidence="1">
    <location>
        <begin position="20"/>
        <end position="138"/>
    </location>
</feature>
<name>A0ABW0LZ91_9BACL</name>
<feature type="compositionally biased region" description="Polar residues" evidence="1">
    <location>
        <begin position="20"/>
        <end position="49"/>
    </location>
</feature>